<evidence type="ECO:0000313" key="3">
    <source>
        <dbReference type="EMBL" id="PTW59334.1"/>
    </source>
</evidence>
<keyword evidence="2" id="KW-0812">Transmembrane</keyword>
<sequence length="190" mass="19872">MKLEEFEDRLDQFGPEIGAWPQDAAGAAETLLAESADARQLLDEARGLDRLFAATPAIKAPAGLADRIVTRAMSETSTPSGTEPALVSASGGSAARLSPEMGARAARIAAMARPVPATAIPPRQSAQAATRWYRELALLVFGSGNLARPALALAICFAAGLGAGYIFNPQSTDSSSYNVMASLFTYLDRT</sequence>
<evidence type="ECO:0000256" key="2">
    <source>
        <dbReference type="SAM" id="Phobius"/>
    </source>
</evidence>
<dbReference type="Proteomes" id="UP000244081">
    <property type="component" value="Unassembled WGS sequence"/>
</dbReference>
<comment type="caution">
    <text evidence="3">The sequence shown here is derived from an EMBL/GenBank/DDBJ whole genome shotgun (WGS) entry which is preliminary data.</text>
</comment>
<dbReference type="RefSeq" id="WP_210203568.1">
    <property type="nucleotide sequence ID" value="NZ_QAYG01000007.1"/>
</dbReference>
<protein>
    <submittedName>
        <fullName evidence="3">Uncharacterized protein</fullName>
    </submittedName>
</protein>
<organism evidence="3 4">
    <name type="scientific">Breoghania corrubedonensis</name>
    <dbReference type="NCBI Taxonomy" id="665038"/>
    <lineage>
        <taxon>Bacteria</taxon>
        <taxon>Pseudomonadati</taxon>
        <taxon>Pseudomonadota</taxon>
        <taxon>Alphaproteobacteria</taxon>
        <taxon>Hyphomicrobiales</taxon>
        <taxon>Stappiaceae</taxon>
        <taxon>Breoghania</taxon>
    </lineage>
</organism>
<keyword evidence="2" id="KW-0472">Membrane</keyword>
<feature type="transmembrane region" description="Helical" evidence="2">
    <location>
        <begin position="150"/>
        <end position="167"/>
    </location>
</feature>
<keyword evidence="4" id="KW-1185">Reference proteome</keyword>
<keyword evidence="2" id="KW-1133">Transmembrane helix</keyword>
<accession>A0A2T5V6F7</accession>
<name>A0A2T5V6F7_9HYPH</name>
<evidence type="ECO:0000313" key="4">
    <source>
        <dbReference type="Proteomes" id="UP000244081"/>
    </source>
</evidence>
<feature type="region of interest" description="Disordered" evidence="1">
    <location>
        <begin position="74"/>
        <end position="93"/>
    </location>
</feature>
<reference evidence="3 4" key="1">
    <citation type="submission" date="2018-04" db="EMBL/GenBank/DDBJ databases">
        <title>Genomic Encyclopedia of Archaeal and Bacterial Type Strains, Phase II (KMG-II): from individual species to whole genera.</title>
        <authorList>
            <person name="Goeker M."/>
        </authorList>
    </citation>
    <scope>NUCLEOTIDE SEQUENCE [LARGE SCALE GENOMIC DNA]</scope>
    <source>
        <strain evidence="3 4">DSM 23382</strain>
    </source>
</reference>
<dbReference type="EMBL" id="QAYG01000007">
    <property type="protein sequence ID" value="PTW59334.1"/>
    <property type="molecule type" value="Genomic_DNA"/>
</dbReference>
<proteinExistence type="predicted"/>
<evidence type="ECO:0000256" key="1">
    <source>
        <dbReference type="SAM" id="MobiDB-lite"/>
    </source>
</evidence>
<gene>
    <name evidence="3" type="ORF">C8N35_10747</name>
</gene>
<dbReference type="AlphaFoldDB" id="A0A2T5V6F7"/>